<keyword evidence="14" id="KW-1185">Reference proteome</keyword>
<dbReference type="InterPro" id="IPR051045">
    <property type="entry name" value="TonB-dependent_transducer"/>
</dbReference>
<dbReference type="NCBIfam" id="TIGR01352">
    <property type="entry name" value="tonB_Cterm"/>
    <property type="match status" value="1"/>
</dbReference>
<comment type="similarity">
    <text evidence="2">Belongs to the TonB family.</text>
</comment>
<evidence type="ECO:0000259" key="12">
    <source>
        <dbReference type="PROSITE" id="PS52015"/>
    </source>
</evidence>
<accession>A0A4R2EVD2</accession>
<keyword evidence="7" id="KW-0653">Protein transport</keyword>
<dbReference type="SUPFAM" id="SSF74653">
    <property type="entry name" value="TolA/TonB C-terminal domain"/>
    <property type="match status" value="1"/>
</dbReference>
<keyword evidence="5" id="KW-0997">Cell inner membrane</keyword>
<dbReference type="Pfam" id="PF03544">
    <property type="entry name" value="TonB_C"/>
    <property type="match status" value="1"/>
</dbReference>
<feature type="transmembrane region" description="Helical" evidence="11">
    <location>
        <begin position="17"/>
        <end position="34"/>
    </location>
</feature>
<evidence type="ECO:0000313" key="14">
    <source>
        <dbReference type="Proteomes" id="UP000294830"/>
    </source>
</evidence>
<feature type="region of interest" description="Disordered" evidence="10">
    <location>
        <begin position="47"/>
        <end position="74"/>
    </location>
</feature>
<evidence type="ECO:0000256" key="7">
    <source>
        <dbReference type="ARBA" id="ARBA00022927"/>
    </source>
</evidence>
<dbReference type="RefSeq" id="WP_131838058.1">
    <property type="nucleotide sequence ID" value="NZ_SLWB01000001.1"/>
</dbReference>
<dbReference type="InterPro" id="IPR006260">
    <property type="entry name" value="TonB/TolA_C"/>
</dbReference>
<dbReference type="GO" id="GO:0055085">
    <property type="term" value="P:transmembrane transport"/>
    <property type="evidence" value="ECO:0007669"/>
    <property type="project" value="InterPro"/>
</dbReference>
<dbReference type="Proteomes" id="UP000294830">
    <property type="component" value="Unassembled WGS sequence"/>
</dbReference>
<protein>
    <submittedName>
        <fullName evidence="13">Protein TonB</fullName>
    </submittedName>
</protein>
<evidence type="ECO:0000256" key="1">
    <source>
        <dbReference type="ARBA" id="ARBA00004383"/>
    </source>
</evidence>
<feature type="compositionally biased region" description="Low complexity" evidence="10">
    <location>
        <begin position="59"/>
        <end position="74"/>
    </location>
</feature>
<evidence type="ECO:0000256" key="11">
    <source>
        <dbReference type="SAM" id="Phobius"/>
    </source>
</evidence>
<sequence>MEIKKSPKADLENKRSLFIQLGFVVAIGLSLFAFEYDFGEKQETQSFEAKSVTAEEEIVPQTQQEQQQQQQPEVAPQQIISDVLKIVRNDVKVSNEIDFNMEDTKEAAPITIATAVAKTEEPVEEEEIFFVAEDMPLFNGKEASLGFREYVGKNLKYPDVAAENGIQGTVYVQFVVEPSGSVSNVKVLRGVDPALDKEAIRIVQSSPKWTPGKQRGKSVRVSFTFPIKFQLN</sequence>
<evidence type="ECO:0000256" key="5">
    <source>
        <dbReference type="ARBA" id="ARBA00022519"/>
    </source>
</evidence>
<proteinExistence type="inferred from homology"/>
<dbReference type="PANTHER" id="PTHR33446">
    <property type="entry name" value="PROTEIN TONB-RELATED"/>
    <property type="match status" value="1"/>
</dbReference>
<evidence type="ECO:0000256" key="4">
    <source>
        <dbReference type="ARBA" id="ARBA00022475"/>
    </source>
</evidence>
<comment type="subcellular location">
    <subcellularLocation>
        <location evidence="1">Cell inner membrane</location>
        <topology evidence="1">Single-pass membrane protein</topology>
        <orientation evidence="1">Periplasmic side</orientation>
    </subcellularLocation>
</comment>
<keyword evidence="6 11" id="KW-0812">Transmembrane</keyword>
<evidence type="ECO:0000256" key="2">
    <source>
        <dbReference type="ARBA" id="ARBA00006555"/>
    </source>
</evidence>
<evidence type="ECO:0000256" key="9">
    <source>
        <dbReference type="ARBA" id="ARBA00023136"/>
    </source>
</evidence>
<evidence type="ECO:0000256" key="10">
    <source>
        <dbReference type="SAM" id="MobiDB-lite"/>
    </source>
</evidence>
<dbReference type="EMBL" id="SLWB01000001">
    <property type="protein sequence ID" value="TCN73289.1"/>
    <property type="molecule type" value="Genomic_DNA"/>
</dbReference>
<keyword evidence="3" id="KW-0813">Transport</keyword>
<evidence type="ECO:0000256" key="6">
    <source>
        <dbReference type="ARBA" id="ARBA00022692"/>
    </source>
</evidence>
<evidence type="ECO:0000256" key="8">
    <source>
        <dbReference type="ARBA" id="ARBA00022989"/>
    </source>
</evidence>
<dbReference type="PROSITE" id="PS52015">
    <property type="entry name" value="TONB_CTD"/>
    <property type="match status" value="1"/>
</dbReference>
<dbReference type="AlphaFoldDB" id="A0A4R2EVD2"/>
<reference evidence="13 14" key="1">
    <citation type="submission" date="2019-03" db="EMBL/GenBank/DDBJ databases">
        <title>Genomic Encyclopedia of Archaeal and Bacterial Type Strains, Phase II (KMG-II): from individual species to whole genera.</title>
        <authorList>
            <person name="Goeker M."/>
        </authorList>
    </citation>
    <scope>NUCLEOTIDE SEQUENCE [LARGE SCALE GENOMIC DNA]</scope>
    <source>
        <strain evidence="13 14">RL-C</strain>
    </source>
</reference>
<dbReference type="OrthoDB" id="9814002at2"/>
<dbReference type="GO" id="GO:0015031">
    <property type="term" value="P:protein transport"/>
    <property type="evidence" value="ECO:0007669"/>
    <property type="project" value="UniProtKB-KW"/>
</dbReference>
<evidence type="ECO:0000313" key="13">
    <source>
        <dbReference type="EMBL" id="TCN73289.1"/>
    </source>
</evidence>
<dbReference type="GO" id="GO:0031992">
    <property type="term" value="F:energy transducer activity"/>
    <property type="evidence" value="ECO:0007669"/>
    <property type="project" value="TreeGrafter"/>
</dbReference>
<dbReference type="GO" id="GO:0098797">
    <property type="term" value="C:plasma membrane protein complex"/>
    <property type="evidence" value="ECO:0007669"/>
    <property type="project" value="TreeGrafter"/>
</dbReference>
<dbReference type="PANTHER" id="PTHR33446:SF2">
    <property type="entry name" value="PROTEIN TONB"/>
    <property type="match status" value="1"/>
</dbReference>
<keyword evidence="8 11" id="KW-1133">Transmembrane helix</keyword>
<keyword evidence="4" id="KW-1003">Cell membrane</keyword>
<organism evidence="13 14">
    <name type="scientific">Acetobacteroides hydrogenigenes</name>
    <dbReference type="NCBI Taxonomy" id="979970"/>
    <lineage>
        <taxon>Bacteria</taxon>
        <taxon>Pseudomonadati</taxon>
        <taxon>Bacteroidota</taxon>
        <taxon>Bacteroidia</taxon>
        <taxon>Bacteroidales</taxon>
        <taxon>Rikenellaceae</taxon>
        <taxon>Acetobacteroides</taxon>
    </lineage>
</organism>
<keyword evidence="9 11" id="KW-0472">Membrane</keyword>
<feature type="domain" description="TonB C-terminal" evidence="12">
    <location>
        <begin position="142"/>
        <end position="232"/>
    </location>
</feature>
<evidence type="ECO:0000256" key="3">
    <source>
        <dbReference type="ARBA" id="ARBA00022448"/>
    </source>
</evidence>
<name>A0A4R2EVD2_9BACT</name>
<dbReference type="InterPro" id="IPR037682">
    <property type="entry name" value="TonB_C"/>
</dbReference>
<gene>
    <name evidence="13" type="ORF">CLV25_101511</name>
</gene>
<dbReference type="Gene3D" id="3.30.1150.10">
    <property type="match status" value="1"/>
</dbReference>
<comment type="caution">
    <text evidence="13">The sequence shown here is derived from an EMBL/GenBank/DDBJ whole genome shotgun (WGS) entry which is preliminary data.</text>
</comment>